<reference evidence="2" key="1">
    <citation type="journal article" date="2012" name="Insect Biochem. Mol. Biol.">
        <title>Transcriptome and full-length cDNA resources for the mountain pine beetle, Dendroctonus ponderosae Hopkins, a major insect pest of pine forests.</title>
        <authorList>
            <person name="Keeling C.I."/>
            <person name="Henderson H."/>
            <person name="Li M."/>
            <person name="Yuen M."/>
            <person name="Clark E.L."/>
            <person name="Fraser J.D."/>
            <person name="Huber D.P."/>
            <person name="Liao N.Y."/>
            <person name="Roderick Docking T."/>
            <person name="Birol I."/>
            <person name="Chan S.K."/>
            <person name="Taylor G.A."/>
            <person name="Palmquist D."/>
            <person name="Jones S.J."/>
            <person name="Bohlmann J."/>
        </authorList>
    </citation>
    <scope>NUCLEOTIDE SEQUENCE</scope>
    <source>
        <tissue evidence="2">Pupae</tissue>
    </source>
</reference>
<sequence>MFKFVAVVFAAILAVAVAAPQPSGLLTYSSPLAYSSPYAYSSSYAYSAPYAYTAPLAASYPAAPLAYSAYSAPLIL</sequence>
<feature type="signal peptide" evidence="1">
    <location>
        <begin position="1"/>
        <end position="18"/>
    </location>
</feature>
<dbReference type="KEGG" id="dpa:109541851"/>
<reference evidence="5" key="3">
    <citation type="submission" date="2024-08" db="UniProtKB">
        <authorList>
            <consortium name="EnsemblMetazoa"/>
        </authorList>
    </citation>
    <scope>IDENTIFICATION</scope>
</reference>
<dbReference type="Proteomes" id="UP000019118">
    <property type="component" value="Unassembled WGS sequence"/>
</dbReference>
<keyword evidence="1" id="KW-0732">Signal</keyword>
<evidence type="ECO:0000313" key="2">
    <source>
        <dbReference type="EMBL" id="AEE62192.1"/>
    </source>
</evidence>
<evidence type="ECO:0000313" key="4">
    <source>
        <dbReference type="EMBL" id="ERL89418.1"/>
    </source>
</evidence>
<dbReference type="Pfam" id="PF22861">
    <property type="entry name" value="GEO12453p1-like"/>
    <property type="match status" value="1"/>
</dbReference>
<dbReference type="EMBL" id="KB632169">
    <property type="protein sequence ID" value="ERL89418.1"/>
    <property type="molecule type" value="Genomic_DNA"/>
</dbReference>
<accession>J3JVG2</accession>
<dbReference type="AlphaFoldDB" id="J3JVG2"/>
<evidence type="ECO:0000256" key="1">
    <source>
        <dbReference type="SAM" id="SignalP"/>
    </source>
</evidence>
<name>J3JVG2_DENPD</name>
<evidence type="ECO:0000313" key="5">
    <source>
        <dbReference type="EnsemblMetazoa" id="XP_019766406.1"/>
    </source>
</evidence>
<proteinExistence type="evidence at transcript level"/>
<dbReference type="OMA" id="YAYTAPL"/>
<evidence type="ECO:0000313" key="6">
    <source>
        <dbReference type="Proteomes" id="UP000019118"/>
    </source>
</evidence>
<gene>
    <name evidence="5" type="primary">109541851</name>
    <name evidence="4" type="ORF">D910_06785</name>
    <name evidence="3" type="ORF">YQE_09750</name>
</gene>
<dbReference type="EMBL" id="KB741156">
    <property type="protein sequence ID" value="ENN73499.1"/>
    <property type="molecule type" value="Genomic_DNA"/>
</dbReference>
<reference evidence="6 7" key="2">
    <citation type="journal article" date="2013" name="Genome Biol.">
        <title>Draft genome of the mountain pine beetle, Dendroctonus ponderosae Hopkins, a major forest pest.</title>
        <authorList>
            <person name="Keeling C.I."/>
            <person name="Yuen M.M."/>
            <person name="Liao N.Y."/>
            <person name="Docking T.R."/>
            <person name="Chan S.K."/>
            <person name="Taylor G.A."/>
            <person name="Palmquist D.L."/>
            <person name="Jackman S.D."/>
            <person name="Nguyen A."/>
            <person name="Li M."/>
            <person name="Henderson H."/>
            <person name="Janes J.K."/>
            <person name="Zhao Y."/>
            <person name="Pandoh P."/>
            <person name="Moore R."/>
            <person name="Sperling F.A."/>
            <person name="Huber D.P."/>
            <person name="Birol I."/>
            <person name="Jones S.J."/>
            <person name="Bohlmann J."/>
        </authorList>
    </citation>
    <scope>NUCLEOTIDE SEQUENCE</scope>
</reference>
<dbReference type="InterPro" id="IPR054721">
    <property type="entry name" value="GEO12453p1-like"/>
</dbReference>
<keyword evidence="6" id="KW-1185">Reference proteome</keyword>
<dbReference type="Proteomes" id="UP000030742">
    <property type="component" value="Unassembled WGS sequence"/>
</dbReference>
<feature type="chain" id="PRO_5010968651" evidence="1">
    <location>
        <begin position="19"/>
        <end position="76"/>
    </location>
</feature>
<organism evidence="2">
    <name type="scientific">Dendroctonus ponderosae</name>
    <name type="common">Mountain pine beetle</name>
    <dbReference type="NCBI Taxonomy" id="77166"/>
    <lineage>
        <taxon>Eukaryota</taxon>
        <taxon>Metazoa</taxon>
        <taxon>Ecdysozoa</taxon>
        <taxon>Arthropoda</taxon>
        <taxon>Hexapoda</taxon>
        <taxon>Insecta</taxon>
        <taxon>Pterygota</taxon>
        <taxon>Neoptera</taxon>
        <taxon>Endopterygota</taxon>
        <taxon>Coleoptera</taxon>
        <taxon>Polyphaga</taxon>
        <taxon>Cucujiformia</taxon>
        <taxon>Curculionidae</taxon>
        <taxon>Scolytinae</taxon>
        <taxon>Dendroctonus</taxon>
    </lineage>
</organism>
<dbReference type="HOGENOM" id="CLU_2415573_0_0_1"/>
<dbReference type="EMBL" id="BT127230">
    <property type="protein sequence ID" value="AEE62192.1"/>
    <property type="molecule type" value="mRNA"/>
</dbReference>
<evidence type="ECO:0000313" key="3">
    <source>
        <dbReference type="EMBL" id="ENN73499.1"/>
    </source>
</evidence>
<protein>
    <submittedName>
        <fullName evidence="2 5">Uncharacterized protein</fullName>
    </submittedName>
</protein>
<evidence type="ECO:0000313" key="7">
    <source>
        <dbReference type="Proteomes" id="UP000030742"/>
    </source>
</evidence>
<dbReference type="EnsemblMetazoa" id="XM_019910847.1">
    <property type="protein sequence ID" value="XP_019766406.1"/>
    <property type="gene ID" value="LOC109541851"/>
</dbReference>